<organism evidence="1 2">
    <name type="scientific">Panicum virgatum</name>
    <name type="common">Blackwell switchgrass</name>
    <dbReference type="NCBI Taxonomy" id="38727"/>
    <lineage>
        <taxon>Eukaryota</taxon>
        <taxon>Viridiplantae</taxon>
        <taxon>Streptophyta</taxon>
        <taxon>Embryophyta</taxon>
        <taxon>Tracheophyta</taxon>
        <taxon>Spermatophyta</taxon>
        <taxon>Magnoliopsida</taxon>
        <taxon>Liliopsida</taxon>
        <taxon>Poales</taxon>
        <taxon>Poaceae</taxon>
        <taxon>PACMAD clade</taxon>
        <taxon>Panicoideae</taxon>
        <taxon>Panicodae</taxon>
        <taxon>Paniceae</taxon>
        <taxon>Panicinae</taxon>
        <taxon>Panicum</taxon>
        <taxon>Panicum sect. Hiantes</taxon>
    </lineage>
</organism>
<dbReference type="EMBL" id="CM029045">
    <property type="protein sequence ID" value="KAG2601132.1"/>
    <property type="molecule type" value="Genomic_DNA"/>
</dbReference>
<sequence length="234" mass="26984">MANIRVVSSLNDVATELQNLQITDIAQANDVQFQLDEETPLQDAAEMKMKIRPGKHEFILVNPELLECKYRAKVELETSFNSMLDASMEQIDQELQPIEEGITALRVLVRYNDHQIPQNGPPLDQRNRGVQYVIYPCPPFPFEPRFEHGTHHQRVPYQNAYTTQQERDAAAARDRCAQRAVWEAKLRILEARQSILKELKTAMLSKMRSEFKMMMEQRSNLGTGYAEYAFPSLA</sequence>
<name>A0A8T0SNQ3_PANVG</name>
<dbReference type="Proteomes" id="UP000823388">
    <property type="component" value="Chromosome 5K"/>
</dbReference>
<protein>
    <submittedName>
        <fullName evidence="1">Uncharacterized protein</fullName>
    </submittedName>
</protein>
<proteinExistence type="predicted"/>
<keyword evidence="2" id="KW-1185">Reference proteome</keyword>
<gene>
    <name evidence="1" type="ORF">PVAP13_5KG545707</name>
</gene>
<reference evidence="1" key="1">
    <citation type="submission" date="2020-05" db="EMBL/GenBank/DDBJ databases">
        <title>WGS assembly of Panicum virgatum.</title>
        <authorList>
            <person name="Lovell J.T."/>
            <person name="Jenkins J."/>
            <person name="Shu S."/>
            <person name="Juenger T.E."/>
            <person name="Schmutz J."/>
        </authorList>
    </citation>
    <scope>NUCLEOTIDE SEQUENCE</scope>
    <source>
        <strain evidence="1">AP13</strain>
    </source>
</reference>
<dbReference type="OrthoDB" id="675750at2759"/>
<evidence type="ECO:0000313" key="2">
    <source>
        <dbReference type="Proteomes" id="UP000823388"/>
    </source>
</evidence>
<dbReference type="AlphaFoldDB" id="A0A8T0SNQ3"/>
<accession>A0A8T0SNQ3</accession>
<evidence type="ECO:0000313" key="1">
    <source>
        <dbReference type="EMBL" id="KAG2601132.1"/>
    </source>
</evidence>
<comment type="caution">
    <text evidence="1">The sequence shown here is derived from an EMBL/GenBank/DDBJ whole genome shotgun (WGS) entry which is preliminary data.</text>
</comment>